<dbReference type="SUPFAM" id="SSF50978">
    <property type="entry name" value="WD40 repeat-like"/>
    <property type="match status" value="1"/>
</dbReference>
<keyword evidence="1 3" id="KW-0853">WD repeat</keyword>
<dbReference type="Pfam" id="PF00400">
    <property type="entry name" value="WD40"/>
    <property type="match status" value="1"/>
</dbReference>
<dbReference type="InterPro" id="IPR036322">
    <property type="entry name" value="WD40_repeat_dom_sf"/>
</dbReference>
<name>A0A131YGW3_RHIAP</name>
<proteinExistence type="predicted"/>
<dbReference type="AlphaFoldDB" id="A0A131YGW3"/>
<feature type="repeat" description="WD" evidence="3">
    <location>
        <begin position="104"/>
        <end position="148"/>
    </location>
</feature>
<evidence type="ECO:0000256" key="1">
    <source>
        <dbReference type="ARBA" id="ARBA00022574"/>
    </source>
</evidence>
<reference evidence="4" key="1">
    <citation type="journal article" date="2016" name="Ticks Tick Borne Dis.">
        <title>De novo assembly and annotation of the salivary gland transcriptome of Rhipicephalus appendiculatus male and female ticks during blood feeding.</title>
        <authorList>
            <person name="de Castro M.H."/>
            <person name="de Klerk D."/>
            <person name="Pienaar R."/>
            <person name="Latif A.A."/>
            <person name="Rees D.J."/>
            <person name="Mans B.J."/>
        </authorList>
    </citation>
    <scope>NUCLEOTIDE SEQUENCE</scope>
    <source>
        <tissue evidence="4">Salivary glands</tissue>
    </source>
</reference>
<organism evidence="4">
    <name type="scientific">Rhipicephalus appendiculatus</name>
    <name type="common">Brown ear tick</name>
    <dbReference type="NCBI Taxonomy" id="34631"/>
    <lineage>
        <taxon>Eukaryota</taxon>
        <taxon>Metazoa</taxon>
        <taxon>Ecdysozoa</taxon>
        <taxon>Arthropoda</taxon>
        <taxon>Chelicerata</taxon>
        <taxon>Arachnida</taxon>
        <taxon>Acari</taxon>
        <taxon>Parasitiformes</taxon>
        <taxon>Ixodida</taxon>
        <taxon>Ixodoidea</taxon>
        <taxon>Ixodidae</taxon>
        <taxon>Rhipicephalinae</taxon>
        <taxon>Rhipicephalus</taxon>
        <taxon>Rhipicephalus</taxon>
    </lineage>
</organism>
<accession>A0A131YGW3</accession>
<keyword evidence="2" id="KW-0677">Repeat</keyword>
<evidence type="ECO:0000313" key="4">
    <source>
        <dbReference type="EMBL" id="JAP78563.1"/>
    </source>
</evidence>
<protein>
    <submittedName>
        <fullName evidence="4">Wd repeat containing protein 92</fullName>
    </submittedName>
</protein>
<evidence type="ECO:0000256" key="2">
    <source>
        <dbReference type="ARBA" id="ARBA00022737"/>
    </source>
</evidence>
<dbReference type="InterPro" id="IPR015943">
    <property type="entry name" value="WD40/YVTN_repeat-like_dom_sf"/>
</dbReference>
<dbReference type="EMBL" id="GEDV01009994">
    <property type="protein sequence ID" value="JAP78563.1"/>
    <property type="molecule type" value="Transcribed_RNA"/>
</dbReference>
<dbReference type="SMART" id="SM00320">
    <property type="entry name" value="WD40"/>
    <property type="match status" value="5"/>
</dbReference>
<dbReference type="PANTHER" id="PTHR10971">
    <property type="entry name" value="MRNA EXPORT FACTOR AND BUB3"/>
    <property type="match status" value="1"/>
</dbReference>
<sequence>MTGPEIHKYIQHRVDFTAFDVKWMPQSAKFLAFGACPDGQGTVNVYELDGSSVKQTQQLPHPRGVKCGTFASSSKEERNVTTGCFDGNWRIWDVECPTEPIVCIRGHSKIINSIDGIGDSDGSPAVVTGCKDGSVKVWDPRKPEQPTVVMEPAPEQQKLDCWAVCFGNGYSAVERCVCAGYENGDIKLFDLRNLAVTWETCVKSGVCSLEFDQKSIYMNKLVATGTGSKIHVFDLRTKHPKRGFAQLSHSDETNSTIWTARHLPQDRDIFASCAGSGMINLWKYQYPDKRTHKASDGCDEGVAGTLTHLCGASLGNQPVSALDWNPDMQGLFATCTFDQNLHVGFVTGLSS</sequence>
<dbReference type="PROSITE" id="PS50082">
    <property type="entry name" value="WD_REPEATS_2"/>
    <property type="match status" value="1"/>
</dbReference>
<dbReference type="Gene3D" id="2.130.10.10">
    <property type="entry name" value="YVTN repeat-like/Quinoprotein amine dehydrogenase"/>
    <property type="match status" value="1"/>
</dbReference>
<evidence type="ECO:0000256" key="3">
    <source>
        <dbReference type="PROSITE-ProRule" id="PRU00221"/>
    </source>
</evidence>
<dbReference type="InterPro" id="IPR001680">
    <property type="entry name" value="WD40_rpt"/>
</dbReference>